<protein>
    <submittedName>
        <fullName evidence="2">Uncharacterized protein</fullName>
    </submittedName>
</protein>
<dbReference type="AlphaFoldDB" id="A0A8S2Z1C7"/>
<dbReference type="Proteomes" id="UP000676336">
    <property type="component" value="Unassembled WGS sequence"/>
</dbReference>
<sequence length="81" mass="9821">QIQSDTEQIITEKQKKHRRPKRISRTCQTYECVFRRMERDQQHDLRATSDTEKNIQTLKSQLRPRKKSPKKNYPLYLSTDS</sequence>
<proteinExistence type="predicted"/>
<organism evidence="2 4">
    <name type="scientific">Rotaria magnacalcarata</name>
    <dbReference type="NCBI Taxonomy" id="392030"/>
    <lineage>
        <taxon>Eukaryota</taxon>
        <taxon>Metazoa</taxon>
        <taxon>Spiralia</taxon>
        <taxon>Gnathifera</taxon>
        <taxon>Rotifera</taxon>
        <taxon>Eurotatoria</taxon>
        <taxon>Bdelloidea</taxon>
        <taxon>Philodinida</taxon>
        <taxon>Philodinidae</taxon>
        <taxon>Rotaria</taxon>
    </lineage>
</organism>
<dbReference type="Proteomes" id="UP000681967">
    <property type="component" value="Unassembled WGS sequence"/>
</dbReference>
<reference evidence="2" key="1">
    <citation type="submission" date="2021-02" db="EMBL/GenBank/DDBJ databases">
        <authorList>
            <person name="Nowell W R."/>
        </authorList>
    </citation>
    <scope>NUCLEOTIDE SEQUENCE</scope>
</reference>
<dbReference type="EMBL" id="CAJOBI010149696">
    <property type="protein sequence ID" value="CAF4805691.1"/>
    <property type="molecule type" value="Genomic_DNA"/>
</dbReference>
<evidence type="ECO:0000256" key="1">
    <source>
        <dbReference type="SAM" id="MobiDB-lite"/>
    </source>
</evidence>
<name>A0A8S2Z1C7_9BILA</name>
<comment type="caution">
    <text evidence="2">The sequence shown here is derived from an EMBL/GenBank/DDBJ whole genome shotgun (WGS) entry which is preliminary data.</text>
</comment>
<feature type="compositionally biased region" description="Basic residues" evidence="1">
    <location>
        <begin position="14"/>
        <end position="23"/>
    </location>
</feature>
<evidence type="ECO:0000313" key="2">
    <source>
        <dbReference type="EMBL" id="CAF4603791.1"/>
    </source>
</evidence>
<feature type="region of interest" description="Disordered" evidence="1">
    <location>
        <begin position="1"/>
        <end position="23"/>
    </location>
</feature>
<feature type="non-terminal residue" evidence="2">
    <location>
        <position position="1"/>
    </location>
</feature>
<feature type="compositionally biased region" description="Polar residues" evidence="1">
    <location>
        <begin position="1"/>
        <end position="11"/>
    </location>
</feature>
<feature type="region of interest" description="Disordered" evidence="1">
    <location>
        <begin position="39"/>
        <end position="81"/>
    </location>
</feature>
<feature type="non-terminal residue" evidence="2">
    <location>
        <position position="81"/>
    </location>
</feature>
<dbReference type="EMBL" id="CAJOBH010099065">
    <property type="protein sequence ID" value="CAF4603791.1"/>
    <property type="molecule type" value="Genomic_DNA"/>
</dbReference>
<gene>
    <name evidence="2" type="ORF">BYL167_LOCUS40243</name>
    <name evidence="3" type="ORF">SMN809_LOCUS47373</name>
</gene>
<feature type="compositionally biased region" description="Basic and acidic residues" evidence="1">
    <location>
        <begin position="39"/>
        <end position="53"/>
    </location>
</feature>
<evidence type="ECO:0000313" key="4">
    <source>
        <dbReference type="Proteomes" id="UP000681967"/>
    </source>
</evidence>
<accession>A0A8S2Z1C7</accession>
<evidence type="ECO:0000313" key="3">
    <source>
        <dbReference type="EMBL" id="CAF4805691.1"/>
    </source>
</evidence>